<organism evidence="1 2">
    <name type="scientific">Mycena maculata</name>
    <dbReference type="NCBI Taxonomy" id="230809"/>
    <lineage>
        <taxon>Eukaryota</taxon>
        <taxon>Fungi</taxon>
        <taxon>Dikarya</taxon>
        <taxon>Basidiomycota</taxon>
        <taxon>Agaricomycotina</taxon>
        <taxon>Agaricomycetes</taxon>
        <taxon>Agaricomycetidae</taxon>
        <taxon>Agaricales</taxon>
        <taxon>Marasmiineae</taxon>
        <taxon>Mycenaceae</taxon>
        <taxon>Mycena</taxon>
    </lineage>
</organism>
<dbReference type="SUPFAM" id="SSF52540">
    <property type="entry name" value="P-loop containing nucleoside triphosphate hydrolases"/>
    <property type="match status" value="1"/>
</dbReference>
<feature type="non-terminal residue" evidence="1">
    <location>
        <position position="1"/>
    </location>
</feature>
<dbReference type="InterPro" id="IPR027417">
    <property type="entry name" value="P-loop_NTPase"/>
</dbReference>
<reference evidence="1" key="1">
    <citation type="submission" date="2023-03" db="EMBL/GenBank/DDBJ databases">
        <title>Massive genome expansion in bonnet fungi (Mycena s.s.) driven by repeated elements and novel gene families across ecological guilds.</title>
        <authorList>
            <consortium name="Lawrence Berkeley National Laboratory"/>
            <person name="Harder C.B."/>
            <person name="Miyauchi S."/>
            <person name="Viragh M."/>
            <person name="Kuo A."/>
            <person name="Thoen E."/>
            <person name="Andreopoulos B."/>
            <person name="Lu D."/>
            <person name="Skrede I."/>
            <person name="Drula E."/>
            <person name="Henrissat B."/>
            <person name="Morin E."/>
            <person name="Kohler A."/>
            <person name="Barry K."/>
            <person name="LaButti K."/>
            <person name="Morin E."/>
            <person name="Salamov A."/>
            <person name="Lipzen A."/>
            <person name="Mereny Z."/>
            <person name="Hegedus B."/>
            <person name="Baldrian P."/>
            <person name="Stursova M."/>
            <person name="Weitz H."/>
            <person name="Taylor A."/>
            <person name="Grigoriev I.V."/>
            <person name="Nagy L.G."/>
            <person name="Martin F."/>
            <person name="Kauserud H."/>
        </authorList>
    </citation>
    <scope>NUCLEOTIDE SEQUENCE</scope>
    <source>
        <strain evidence="1">CBHHK188m</strain>
    </source>
</reference>
<name>A0AAD7J0S7_9AGAR</name>
<gene>
    <name evidence="1" type="ORF">DFH07DRAFT_715475</name>
</gene>
<proteinExistence type="predicted"/>
<evidence type="ECO:0000313" key="1">
    <source>
        <dbReference type="EMBL" id="KAJ7754654.1"/>
    </source>
</evidence>
<protein>
    <submittedName>
        <fullName evidence="1">Uncharacterized protein</fullName>
    </submittedName>
</protein>
<sequence>ILIPPFRHPSFEFLYSLSEEDRITTLRACLLVYTVSRTRIVPNDLQLAAGLAAIQGKEYVVIARTGWGNTLCIAIPLLLCPDRISITISPLE</sequence>
<dbReference type="AlphaFoldDB" id="A0AAD7J0S7"/>
<evidence type="ECO:0000313" key="2">
    <source>
        <dbReference type="Proteomes" id="UP001215280"/>
    </source>
</evidence>
<dbReference type="Gene3D" id="3.40.50.300">
    <property type="entry name" value="P-loop containing nucleotide triphosphate hydrolases"/>
    <property type="match status" value="1"/>
</dbReference>
<feature type="non-terminal residue" evidence="1">
    <location>
        <position position="92"/>
    </location>
</feature>
<accession>A0AAD7J0S7</accession>
<dbReference type="EMBL" id="JARJLG010000066">
    <property type="protein sequence ID" value="KAJ7754654.1"/>
    <property type="molecule type" value="Genomic_DNA"/>
</dbReference>
<keyword evidence="2" id="KW-1185">Reference proteome</keyword>
<comment type="caution">
    <text evidence="1">The sequence shown here is derived from an EMBL/GenBank/DDBJ whole genome shotgun (WGS) entry which is preliminary data.</text>
</comment>
<dbReference type="Proteomes" id="UP001215280">
    <property type="component" value="Unassembled WGS sequence"/>
</dbReference>